<dbReference type="Proteomes" id="UP001500507">
    <property type="component" value="Unassembled WGS sequence"/>
</dbReference>
<evidence type="ECO:0000313" key="2">
    <source>
        <dbReference type="EMBL" id="GAA0871933.1"/>
    </source>
</evidence>
<proteinExistence type="predicted"/>
<comment type="caution">
    <text evidence="2">The sequence shown here is derived from an EMBL/GenBank/DDBJ whole genome shotgun (WGS) entry which is preliminary data.</text>
</comment>
<sequence length="142" mass="16285">MELHKVKELLAKYEEGNTSLTEEKMLRSYFLSDHIAPEVSSYQPLFSFYDREGTQRYEAKITVNRSSYVKWIGIAASIIVILSLFLLNEFGTTNDLGTYEDPEIALKKTKEVLHLVGSFMNEGTEQLGYIKEIEHTGNQILK</sequence>
<keyword evidence="1" id="KW-0812">Transmembrane</keyword>
<reference evidence="3" key="1">
    <citation type="journal article" date="2019" name="Int. J. Syst. Evol. Microbiol.">
        <title>The Global Catalogue of Microorganisms (GCM) 10K type strain sequencing project: providing services to taxonomists for standard genome sequencing and annotation.</title>
        <authorList>
            <consortium name="The Broad Institute Genomics Platform"/>
            <consortium name="The Broad Institute Genome Sequencing Center for Infectious Disease"/>
            <person name="Wu L."/>
            <person name="Ma J."/>
        </authorList>
    </citation>
    <scope>NUCLEOTIDE SEQUENCE [LARGE SCALE GENOMIC DNA]</scope>
    <source>
        <strain evidence="3">JCM 16082</strain>
    </source>
</reference>
<accession>A0ABP3XRC9</accession>
<gene>
    <name evidence="2" type="ORF">GCM10009117_10790</name>
</gene>
<evidence type="ECO:0000313" key="3">
    <source>
        <dbReference type="Proteomes" id="UP001500507"/>
    </source>
</evidence>
<name>A0ABP3XRC9_9FLAO</name>
<protein>
    <submittedName>
        <fullName evidence="2">Uncharacterized protein</fullName>
    </submittedName>
</protein>
<keyword evidence="1" id="KW-0472">Membrane</keyword>
<feature type="transmembrane region" description="Helical" evidence="1">
    <location>
        <begin position="68"/>
        <end position="87"/>
    </location>
</feature>
<organism evidence="2 3">
    <name type="scientific">Gangjinia marincola</name>
    <dbReference type="NCBI Taxonomy" id="578463"/>
    <lineage>
        <taxon>Bacteria</taxon>
        <taxon>Pseudomonadati</taxon>
        <taxon>Bacteroidota</taxon>
        <taxon>Flavobacteriia</taxon>
        <taxon>Flavobacteriales</taxon>
        <taxon>Flavobacteriaceae</taxon>
        <taxon>Gangjinia</taxon>
    </lineage>
</organism>
<dbReference type="RefSeq" id="WP_343764750.1">
    <property type="nucleotide sequence ID" value="NZ_BAAAFG010000012.1"/>
</dbReference>
<keyword evidence="1" id="KW-1133">Transmembrane helix</keyword>
<evidence type="ECO:0000256" key="1">
    <source>
        <dbReference type="SAM" id="Phobius"/>
    </source>
</evidence>
<keyword evidence="3" id="KW-1185">Reference proteome</keyword>
<dbReference type="EMBL" id="BAAAFG010000012">
    <property type="protein sequence ID" value="GAA0871933.1"/>
    <property type="molecule type" value="Genomic_DNA"/>
</dbReference>